<accession>A0A560CJZ7</accession>
<name>A0A560CJZ7_AZOBR</name>
<dbReference type="RefSeq" id="WP_145682478.1">
    <property type="nucleotide sequence ID" value="NZ_VITH01000004.1"/>
</dbReference>
<sequence length="356" mass="39388">MTAPSESRLHLERPAFWTEPGDPESWFRALDALAARRSTPLTGTPRAVADRCLSGVISRRGAIGLFGLFRREDRTLLPGVGLVARDADDRWDLTDDAHALLRHWKDEPARGLERLSALLLRESPWLRLLLLRLQRGDWELRHWAAVRSGRAGLKAGVSLLLHRHGEPAAWFAGLEQRTAGRWLARARSVGMAYDPDVLKRKKRKDDLSLAPLTAPLHLLESVGWLSRTGDVTLPGALAADLAGTSTPAQALSDITAGHADLRGFVAVEPVLRALLATYGVSPGDDTFARWMDMLMELAMTRGALELLDAEPGQARHGRGLHADPSRKLVRWVVHTEFNDAFHNAWAALGTEREQTR</sequence>
<comment type="caution">
    <text evidence="1">The sequence shown here is derived from an EMBL/GenBank/DDBJ whole genome shotgun (WGS) entry which is preliminary data.</text>
</comment>
<dbReference type="AlphaFoldDB" id="A0A560CJZ7"/>
<proteinExistence type="predicted"/>
<dbReference type="Proteomes" id="UP000318529">
    <property type="component" value="Unassembled WGS sequence"/>
</dbReference>
<protein>
    <submittedName>
        <fullName evidence="1">Uncharacterized protein</fullName>
    </submittedName>
</protein>
<evidence type="ECO:0000313" key="1">
    <source>
        <dbReference type="EMBL" id="TWA85136.1"/>
    </source>
</evidence>
<organism evidence="1 2">
    <name type="scientific">Azospirillum brasilense</name>
    <dbReference type="NCBI Taxonomy" id="192"/>
    <lineage>
        <taxon>Bacteria</taxon>
        <taxon>Pseudomonadati</taxon>
        <taxon>Pseudomonadota</taxon>
        <taxon>Alphaproteobacteria</taxon>
        <taxon>Rhodospirillales</taxon>
        <taxon>Azospirillaceae</taxon>
        <taxon>Azospirillum</taxon>
    </lineage>
</organism>
<evidence type="ECO:0000313" key="2">
    <source>
        <dbReference type="Proteomes" id="UP000318529"/>
    </source>
</evidence>
<reference evidence="1 2" key="1">
    <citation type="submission" date="2019-06" db="EMBL/GenBank/DDBJ databases">
        <title>Genomic Encyclopedia of Type Strains, Phase IV (KMG-V): Genome sequencing to study the core and pangenomes of soil and plant-associated prokaryotes.</title>
        <authorList>
            <person name="Whitman W."/>
        </authorList>
    </citation>
    <scope>NUCLEOTIDE SEQUENCE [LARGE SCALE GENOMIC DNA]</scope>
    <source>
        <strain evidence="1 2">BR 11650</strain>
    </source>
</reference>
<gene>
    <name evidence="1" type="ORF">FBZ83_104408</name>
</gene>
<dbReference type="EMBL" id="VITH01000004">
    <property type="protein sequence ID" value="TWA85136.1"/>
    <property type="molecule type" value="Genomic_DNA"/>
</dbReference>